<proteinExistence type="predicted"/>
<feature type="coiled-coil region" evidence="1">
    <location>
        <begin position="4"/>
        <end position="31"/>
    </location>
</feature>
<comment type="caution">
    <text evidence="2">The sequence shown here is derived from an EMBL/GenBank/DDBJ whole genome shotgun (WGS) entry which is preliminary data.</text>
</comment>
<sequence length="150" mass="16704">MQVVEELKKKREELGTMIEVLRGEIEILEQQRAAFDTVLKVYDENYRPDGAARIRSRKPPKVPASAVTPLLKDLDKRGALLRILRDAEAPVSTADCAKQVALQIGLTEDDPRLGQIGNVLSRDLDKLVKDGRARYAGVADGQRRLWESAA</sequence>
<evidence type="ECO:0008006" key="4">
    <source>
        <dbReference type="Google" id="ProtNLM"/>
    </source>
</evidence>
<dbReference type="RefSeq" id="WP_285884883.1">
    <property type="nucleotide sequence ID" value="NZ_JARFYN010000125.1"/>
</dbReference>
<name>A0ABT7KQE6_9HYPH</name>
<protein>
    <recommendedName>
        <fullName evidence="4">HTH HARE-type domain-containing protein</fullName>
    </recommendedName>
</protein>
<keyword evidence="3" id="KW-1185">Reference proteome</keyword>
<gene>
    <name evidence="2" type="ORF">PY650_36180</name>
</gene>
<dbReference type="EMBL" id="JARFYN010000125">
    <property type="protein sequence ID" value="MDL2410874.1"/>
    <property type="molecule type" value="Genomic_DNA"/>
</dbReference>
<evidence type="ECO:0000313" key="2">
    <source>
        <dbReference type="EMBL" id="MDL2410874.1"/>
    </source>
</evidence>
<dbReference type="Proteomes" id="UP001172630">
    <property type="component" value="Unassembled WGS sequence"/>
</dbReference>
<accession>A0ABT7KQE6</accession>
<keyword evidence="1" id="KW-0175">Coiled coil</keyword>
<reference evidence="2" key="1">
    <citation type="submission" date="2023-06" db="EMBL/GenBank/DDBJ databases">
        <title>Phylogenetic Diversity of Rhizobium strains.</title>
        <authorList>
            <person name="Moura F.T."/>
            <person name="Helene L.C.F."/>
            <person name="Hungria M."/>
        </authorList>
    </citation>
    <scope>NUCLEOTIDE SEQUENCE</scope>
    <source>
        <strain evidence="2">CCGE524</strain>
    </source>
</reference>
<evidence type="ECO:0000313" key="3">
    <source>
        <dbReference type="Proteomes" id="UP001172630"/>
    </source>
</evidence>
<organism evidence="2 3">
    <name type="scientific">Rhizobium calliandrae</name>
    <dbReference type="NCBI Taxonomy" id="1312182"/>
    <lineage>
        <taxon>Bacteria</taxon>
        <taxon>Pseudomonadati</taxon>
        <taxon>Pseudomonadota</taxon>
        <taxon>Alphaproteobacteria</taxon>
        <taxon>Hyphomicrobiales</taxon>
        <taxon>Rhizobiaceae</taxon>
        <taxon>Rhizobium/Agrobacterium group</taxon>
        <taxon>Rhizobium</taxon>
    </lineage>
</organism>
<evidence type="ECO:0000256" key="1">
    <source>
        <dbReference type="SAM" id="Coils"/>
    </source>
</evidence>